<dbReference type="Proteomes" id="UP000000814">
    <property type="component" value="Chromosome"/>
</dbReference>
<protein>
    <recommendedName>
        <fullName evidence="3">Ubiquitin-like domain-containing protein</fullName>
    </recommendedName>
</protein>
<name>Q97LZ1_CLOAB</name>
<dbReference type="STRING" id="272562.CA_C0409"/>
<dbReference type="AlphaFoldDB" id="Q97LZ1"/>
<proteinExistence type="predicted"/>
<dbReference type="GeneID" id="44996918"/>
<evidence type="ECO:0000313" key="1">
    <source>
        <dbReference type="EMBL" id="AAK78389.1"/>
    </source>
</evidence>
<sequence>MNKVNNIIVTVRIKDKNRQADFDLPLDESLENVMNIVYPSLLQVNSVEEEMLKNKQFYINGKGLDKASTLRDNAIWDGSILEIY</sequence>
<evidence type="ECO:0000313" key="2">
    <source>
        <dbReference type="Proteomes" id="UP000000814"/>
    </source>
</evidence>
<dbReference type="DNASU" id="1116592"/>
<dbReference type="HOGENOM" id="CLU_2521644_0_0_9"/>
<keyword evidence="2" id="KW-1185">Reference proteome</keyword>
<reference evidence="1 2" key="1">
    <citation type="journal article" date="2001" name="J. Bacteriol.">
        <title>Genome sequence and comparative analysis of the solvent-producing bacterium Clostridium acetobutylicum.</title>
        <authorList>
            <person name="Nolling J."/>
            <person name="Breton G."/>
            <person name="Omelchenko M.V."/>
            <person name="Makarova K.S."/>
            <person name="Zeng Q."/>
            <person name="Gibson R."/>
            <person name="Lee H.M."/>
            <person name="Dubois J."/>
            <person name="Qiu D."/>
            <person name="Hitti J."/>
            <person name="Wolf Y.I."/>
            <person name="Tatusov R.L."/>
            <person name="Sabathe F."/>
            <person name="Doucette-Stamm L."/>
            <person name="Soucaille P."/>
            <person name="Daly M.J."/>
            <person name="Bennett G.N."/>
            <person name="Koonin E.V."/>
            <person name="Smith D.R."/>
        </authorList>
    </citation>
    <scope>NUCLEOTIDE SEQUENCE [LARGE SCALE GENOMIC DNA]</scope>
    <source>
        <strain evidence="2">ATCC 824 / DSM 792 / JCM 1419 / LMG 5710 / VKM B-1787</strain>
    </source>
</reference>
<organism evidence="1 2">
    <name type="scientific">Clostridium acetobutylicum (strain ATCC 824 / DSM 792 / JCM 1419 / IAM 19013 / LMG 5710 / NBRC 13948 / NRRL B-527 / VKM B-1787 / 2291 / W)</name>
    <dbReference type="NCBI Taxonomy" id="272562"/>
    <lineage>
        <taxon>Bacteria</taxon>
        <taxon>Bacillati</taxon>
        <taxon>Bacillota</taxon>
        <taxon>Clostridia</taxon>
        <taxon>Eubacteriales</taxon>
        <taxon>Clostridiaceae</taxon>
        <taxon>Clostridium</taxon>
    </lineage>
</organism>
<dbReference type="SMR" id="Q97LZ1"/>
<gene>
    <name evidence="1" type="ordered locus">CA_C0409</name>
</gene>
<dbReference type="KEGG" id="cac:CA_C0409"/>
<dbReference type="PIR" id="B96950">
    <property type="entry name" value="B96950"/>
</dbReference>
<dbReference type="RefSeq" id="WP_010963731.1">
    <property type="nucleotide sequence ID" value="NC_003030.1"/>
</dbReference>
<dbReference type="PATRIC" id="fig|272562.8.peg.605"/>
<evidence type="ECO:0008006" key="3">
    <source>
        <dbReference type="Google" id="ProtNLM"/>
    </source>
</evidence>
<accession>Q97LZ1</accession>
<dbReference type="OrthoDB" id="1926542at2"/>
<dbReference type="EMBL" id="AE001437">
    <property type="protein sequence ID" value="AAK78389.1"/>
    <property type="molecule type" value="Genomic_DNA"/>
</dbReference>